<organism evidence="2 3">
    <name type="scientific">Pristionchus entomophagus</name>
    <dbReference type="NCBI Taxonomy" id="358040"/>
    <lineage>
        <taxon>Eukaryota</taxon>
        <taxon>Metazoa</taxon>
        <taxon>Ecdysozoa</taxon>
        <taxon>Nematoda</taxon>
        <taxon>Chromadorea</taxon>
        <taxon>Rhabditida</taxon>
        <taxon>Rhabditina</taxon>
        <taxon>Diplogasteromorpha</taxon>
        <taxon>Diplogasteroidea</taxon>
        <taxon>Neodiplogasteridae</taxon>
        <taxon>Pristionchus</taxon>
    </lineage>
</organism>
<dbReference type="PANTHER" id="PTHR21224">
    <property type="entry name" value="INTEGRATOR COMPLEX SUBUNIT 1"/>
    <property type="match status" value="1"/>
</dbReference>
<dbReference type="GO" id="GO:0032039">
    <property type="term" value="C:integrator complex"/>
    <property type="evidence" value="ECO:0007669"/>
    <property type="project" value="InterPro"/>
</dbReference>
<dbReference type="Pfam" id="PF22928">
    <property type="entry name" value="INTS1_R4"/>
    <property type="match status" value="1"/>
</dbReference>
<proteinExistence type="predicted"/>
<dbReference type="InterPro" id="IPR053965">
    <property type="entry name" value="INTS1_R4"/>
</dbReference>
<keyword evidence="3" id="KW-1185">Reference proteome</keyword>
<evidence type="ECO:0000313" key="2">
    <source>
        <dbReference type="EMBL" id="GMT04282.1"/>
    </source>
</evidence>
<dbReference type="Proteomes" id="UP001432027">
    <property type="component" value="Unassembled WGS sequence"/>
</dbReference>
<dbReference type="InterPro" id="IPR038902">
    <property type="entry name" value="INTS1"/>
</dbReference>
<dbReference type="AlphaFoldDB" id="A0AAV5UBU3"/>
<protein>
    <recommendedName>
        <fullName evidence="1">Integrator complex subunit 1 R4 domain-containing protein</fullName>
    </recommendedName>
</protein>
<dbReference type="PANTHER" id="PTHR21224:SF1">
    <property type="entry name" value="INTEGRATOR COMPLEX SUBUNIT 1"/>
    <property type="match status" value="1"/>
</dbReference>
<reference evidence="2" key="1">
    <citation type="submission" date="2023-10" db="EMBL/GenBank/DDBJ databases">
        <title>Genome assembly of Pristionchus species.</title>
        <authorList>
            <person name="Yoshida K."/>
            <person name="Sommer R.J."/>
        </authorList>
    </citation>
    <scope>NUCLEOTIDE SEQUENCE</scope>
    <source>
        <strain evidence="2">RS0144</strain>
    </source>
</reference>
<sequence length="148" mass="16491">PIAVQLSTSESTCETLEHIRNVENLAQLGPRRSEEFSRLLIPLFSSPSLSIRRHALQSAIHSLSANPQRVDQIIDGYRLALGHSNIEIASTAMQYLPQMVTIVGDHSSVLLSAALSASRRHFSPSQFNSIITETMKIAKRQQEEKQEE</sequence>
<comment type="caution">
    <text evidence="2">The sequence shown here is derived from an EMBL/GenBank/DDBJ whole genome shotgun (WGS) entry which is preliminary data.</text>
</comment>
<name>A0AAV5UBU3_9BILA</name>
<dbReference type="GO" id="GO:0034474">
    <property type="term" value="P:U2 snRNA 3'-end processing"/>
    <property type="evidence" value="ECO:0007669"/>
    <property type="project" value="InterPro"/>
</dbReference>
<gene>
    <name evidence="2" type="ORF">PENTCL1PPCAC_26456</name>
</gene>
<dbReference type="EMBL" id="BTSX01000006">
    <property type="protein sequence ID" value="GMT04282.1"/>
    <property type="molecule type" value="Genomic_DNA"/>
</dbReference>
<evidence type="ECO:0000259" key="1">
    <source>
        <dbReference type="Pfam" id="PF22928"/>
    </source>
</evidence>
<feature type="domain" description="Integrator complex subunit 1 R4" evidence="1">
    <location>
        <begin position="5"/>
        <end position="103"/>
    </location>
</feature>
<accession>A0AAV5UBU3</accession>
<dbReference type="SUPFAM" id="SSF48371">
    <property type="entry name" value="ARM repeat"/>
    <property type="match status" value="1"/>
</dbReference>
<feature type="non-terminal residue" evidence="2">
    <location>
        <position position="1"/>
    </location>
</feature>
<evidence type="ECO:0000313" key="3">
    <source>
        <dbReference type="Proteomes" id="UP001432027"/>
    </source>
</evidence>
<dbReference type="InterPro" id="IPR016024">
    <property type="entry name" value="ARM-type_fold"/>
</dbReference>